<dbReference type="InterPro" id="IPR018357">
    <property type="entry name" value="Hexapep_transf_CS"/>
</dbReference>
<dbReference type="EMBL" id="SMFV01000003">
    <property type="protein sequence ID" value="TCK04455.1"/>
    <property type="molecule type" value="Genomic_DNA"/>
</dbReference>
<evidence type="ECO:0000313" key="5">
    <source>
        <dbReference type="Proteomes" id="UP000295777"/>
    </source>
</evidence>
<dbReference type="CDD" id="cd04647">
    <property type="entry name" value="LbH_MAT_like"/>
    <property type="match status" value="1"/>
</dbReference>
<evidence type="ECO:0000313" key="4">
    <source>
        <dbReference type="EMBL" id="TCK04455.1"/>
    </source>
</evidence>
<keyword evidence="1 4" id="KW-0808">Transferase</keyword>
<dbReference type="PANTHER" id="PTHR23416">
    <property type="entry name" value="SIALIC ACID SYNTHASE-RELATED"/>
    <property type="match status" value="1"/>
</dbReference>
<dbReference type="Gene3D" id="2.160.10.10">
    <property type="entry name" value="Hexapeptide repeat proteins"/>
    <property type="match status" value="1"/>
</dbReference>
<accession>A0A4R1GD25</accession>
<dbReference type="Pfam" id="PF00132">
    <property type="entry name" value="Hexapep"/>
    <property type="match status" value="1"/>
</dbReference>
<keyword evidence="3" id="KW-0012">Acyltransferase</keyword>
<dbReference type="OrthoDB" id="9801456at2"/>
<dbReference type="PROSITE" id="PS00101">
    <property type="entry name" value="HEXAPEP_TRANSFERASES"/>
    <property type="match status" value="1"/>
</dbReference>
<dbReference type="InterPro" id="IPR011004">
    <property type="entry name" value="Trimer_LpxA-like_sf"/>
</dbReference>
<dbReference type="InterPro" id="IPR051159">
    <property type="entry name" value="Hexapeptide_acetyltransf"/>
</dbReference>
<dbReference type="Proteomes" id="UP000295777">
    <property type="component" value="Unassembled WGS sequence"/>
</dbReference>
<dbReference type="SUPFAM" id="SSF51161">
    <property type="entry name" value="Trimeric LpxA-like enzymes"/>
    <property type="match status" value="1"/>
</dbReference>
<protein>
    <submittedName>
        <fullName evidence="4">Transferase family hexapeptide repeat protein</fullName>
    </submittedName>
</protein>
<keyword evidence="2" id="KW-0677">Repeat</keyword>
<sequence>MKAITEFIRHQILRLYVKYLRLRGCQIHHTSKIFLGAKIDLTHPTGIFIGKYTYVAYGAIVLSHDYTRSLRTKTYIGDYCFIGVNSVILPGVRIGNHVIIGAGSVVTKDIPDNSIAVGNPAKVIKKDISTDKYGKLVKREASNENSCSY</sequence>
<dbReference type="AlphaFoldDB" id="A0A4R1GD25"/>
<evidence type="ECO:0000256" key="1">
    <source>
        <dbReference type="ARBA" id="ARBA00022679"/>
    </source>
</evidence>
<name>A0A4R1GD25_9BACT</name>
<gene>
    <name evidence="4" type="ORF">CLV27_0880</name>
</gene>
<reference evidence="4 5" key="1">
    <citation type="submission" date="2019-03" db="EMBL/GenBank/DDBJ databases">
        <title>Genomic Encyclopedia of Archaeal and Bacterial Type Strains, Phase II (KMG-II): from individual species to whole genera.</title>
        <authorList>
            <person name="Goeker M."/>
        </authorList>
    </citation>
    <scope>NUCLEOTIDE SEQUENCE [LARGE SCALE GENOMIC DNA]</scope>
    <source>
        <strain evidence="4 5">DSM 24425</strain>
    </source>
</reference>
<keyword evidence="5" id="KW-1185">Reference proteome</keyword>
<evidence type="ECO:0000256" key="3">
    <source>
        <dbReference type="ARBA" id="ARBA00023315"/>
    </source>
</evidence>
<dbReference type="RefSeq" id="WP_132526197.1">
    <property type="nucleotide sequence ID" value="NZ_SMFV01000003.1"/>
</dbReference>
<evidence type="ECO:0000256" key="2">
    <source>
        <dbReference type="ARBA" id="ARBA00022737"/>
    </source>
</evidence>
<comment type="caution">
    <text evidence="4">The sequence shown here is derived from an EMBL/GenBank/DDBJ whole genome shotgun (WGS) entry which is preliminary data.</text>
</comment>
<organism evidence="4 5">
    <name type="scientific">Phorcysia thermohydrogeniphila</name>
    <dbReference type="NCBI Taxonomy" id="936138"/>
    <lineage>
        <taxon>Bacteria</taxon>
        <taxon>Pseudomonadati</taxon>
        <taxon>Aquificota</taxon>
        <taxon>Aquificia</taxon>
        <taxon>Desulfurobacteriales</taxon>
        <taxon>Desulfurobacteriaceae</taxon>
        <taxon>Phorcysia</taxon>
    </lineage>
</organism>
<dbReference type="GO" id="GO:0016746">
    <property type="term" value="F:acyltransferase activity"/>
    <property type="evidence" value="ECO:0007669"/>
    <property type="project" value="UniProtKB-KW"/>
</dbReference>
<dbReference type="InterPro" id="IPR001451">
    <property type="entry name" value="Hexapep"/>
</dbReference>
<proteinExistence type="predicted"/>